<dbReference type="GO" id="GO:0030488">
    <property type="term" value="P:tRNA methylation"/>
    <property type="evidence" value="ECO:0007669"/>
    <property type="project" value="UniProtKB-UniRule"/>
</dbReference>
<dbReference type="FunFam" id="3.20.20.70:FF:000014">
    <property type="entry name" value="Probable dual-specificity RNA methyltransferase RlmN"/>
    <property type="match status" value="1"/>
</dbReference>
<feature type="binding site" evidence="12">
    <location>
        <position position="110"/>
    </location>
    <ligand>
        <name>[4Fe-4S] cluster</name>
        <dbReference type="ChEBI" id="CHEBI:49883"/>
        <note>4Fe-4S-S-AdoMet</note>
    </ligand>
</feature>
<dbReference type="OrthoDB" id="9793973at2"/>
<keyword evidence="4 12" id="KW-0698">rRNA processing</keyword>
<organism evidence="14 15">
    <name type="scientific">Caldanaerobius fijiensis DSM 17918</name>
    <dbReference type="NCBI Taxonomy" id="1121256"/>
    <lineage>
        <taxon>Bacteria</taxon>
        <taxon>Bacillati</taxon>
        <taxon>Bacillota</taxon>
        <taxon>Clostridia</taxon>
        <taxon>Thermoanaerobacterales</taxon>
        <taxon>Thermoanaerobacteraceae</taxon>
        <taxon>Caldanaerobius</taxon>
    </lineage>
</organism>
<sequence>MIDLYDLNEKELEKFFEKIGEPAYRARQLINWLYKGINDISEITVFSNDLKNRIKEKAYIGRLSIVKKQLSKDRNTIKYLLKLKDKNVIETVVIKYRFGYTQCVSTQVGCRMGCAFCASTINGMERNLSSGEMIEQILAAQRDLGHKISRVVLMGSGEPFDNYDEVLKFVRCINSDNGLNIGQRHITISTCGIVPGIMKLADEGLQVNLAVSLHAPDDEIRSQIMPINKKYGIADILQACKYYTLRTNRRVTFEYALIRGFNDSIHHAVELARLLRDMLCHVNLIPVNEVNNQFVRPSEERIQEFAKTLQNRGISTTVRRELGSDIDAACGQLRRSYMNSIGK</sequence>
<evidence type="ECO:0000256" key="9">
    <source>
        <dbReference type="ARBA" id="ARBA00022723"/>
    </source>
</evidence>
<dbReference type="InterPro" id="IPR027492">
    <property type="entry name" value="RNA_MTrfase_RlmN"/>
</dbReference>
<keyword evidence="5 12" id="KW-0489">Methyltransferase</keyword>
<dbReference type="CDD" id="cd01335">
    <property type="entry name" value="Radical_SAM"/>
    <property type="match status" value="1"/>
</dbReference>
<dbReference type="SFLD" id="SFLDS00029">
    <property type="entry name" value="Radical_SAM"/>
    <property type="match status" value="1"/>
</dbReference>
<dbReference type="GO" id="GO:0051539">
    <property type="term" value="F:4 iron, 4 sulfur cluster binding"/>
    <property type="evidence" value="ECO:0007669"/>
    <property type="project" value="UniProtKB-UniRule"/>
</dbReference>
<feature type="binding site" evidence="12">
    <location>
        <position position="189"/>
    </location>
    <ligand>
        <name>S-adenosyl-L-methionine</name>
        <dbReference type="ChEBI" id="CHEBI:59789"/>
    </ligand>
</feature>
<feature type="binding site" evidence="12">
    <location>
        <begin position="157"/>
        <end position="158"/>
    </location>
    <ligand>
        <name>S-adenosyl-L-methionine</name>
        <dbReference type="ChEBI" id="CHEBI:59789"/>
    </ligand>
</feature>
<dbReference type="GO" id="GO:0002935">
    <property type="term" value="F:tRNA (adenine(37)-C2)-methyltransferase activity"/>
    <property type="evidence" value="ECO:0007669"/>
    <property type="project" value="UniProtKB-UniRule"/>
</dbReference>
<feature type="binding site" evidence="12">
    <location>
        <position position="117"/>
    </location>
    <ligand>
        <name>[4Fe-4S] cluster</name>
        <dbReference type="ChEBI" id="CHEBI:49883"/>
        <note>4Fe-4S-S-AdoMet</note>
    </ligand>
</feature>
<feature type="domain" description="Radical SAM core" evidence="13">
    <location>
        <begin position="96"/>
        <end position="325"/>
    </location>
</feature>
<keyword evidence="9 12" id="KW-0479">Metal-binding</keyword>
<evidence type="ECO:0000256" key="3">
    <source>
        <dbReference type="ARBA" id="ARBA00022490"/>
    </source>
</evidence>
<keyword evidence="12" id="KW-1015">Disulfide bond</keyword>
<evidence type="ECO:0000256" key="6">
    <source>
        <dbReference type="ARBA" id="ARBA00022679"/>
    </source>
</evidence>
<keyword evidence="2 12" id="KW-0004">4Fe-4S</keyword>
<gene>
    <name evidence="12" type="primary">rlmN</name>
    <name evidence="14" type="ORF">SAMN02746089_01480</name>
</gene>
<dbReference type="GO" id="GO:0019843">
    <property type="term" value="F:rRNA binding"/>
    <property type="evidence" value="ECO:0007669"/>
    <property type="project" value="UniProtKB-UniRule"/>
</dbReference>
<feature type="binding site" evidence="12">
    <location>
        <position position="288"/>
    </location>
    <ligand>
        <name>S-adenosyl-L-methionine</name>
        <dbReference type="ChEBI" id="CHEBI:59789"/>
    </ligand>
</feature>
<dbReference type="HAMAP" id="MF_01849">
    <property type="entry name" value="RNA_methyltr_RlmN"/>
    <property type="match status" value="1"/>
</dbReference>
<evidence type="ECO:0000259" key="13">
    <source>
        <dbReference type="PROSITE" id="PS51918"/>
    </source>
</evidence>
<feature type="binding site" evidence="12">
    <location>
        <begin position="212"/>
        <end position="214"/>
    </location>
    <ligand>
        <name>S-adenosyl-L-methionine</name>
        <dbReference type="ChEBI" id="CHEBI:59789"/>
    </ligand>
</feature>
<comment type="catalytic activity">
    <reaction evidence="12">
        <text>adenosine(37) in tRNA + 2 reduced [2Fe-2S]-[ferredoxin] + 2 S-adenosyl-L-methionine = 2-methyladenosine(37) in tRNA + 5'-deoxyadenosine + L-methionine + 2 oxidized [2Fe-2S]-[ferredoxin] + S-adenosyl-L-homocysteine</text>
        <dbReference type="Rhea" id="RHEA:43332"/>
        <dbReference type="Rhea" id="RHEA-COMP:10000"/>
        <dbReference type="Rhea" id="RHEA-COMP:10001"/>
        <dbReference type="Rhea" id="RHEA-COMP:10162"/>
        <dbReference type="Rhea" id="RHEA-COMP:10485"/>
        <dbReference type="ChEBI" id="CHEBI:17319"/>
        <dbReference type="ChEBI" id="CHEBI:33737"/>
        <dbReference type="ChEBI" id="CHEBI:33738"/>
        <dbReference type="ChEBI" id="CHEBI:57844"/>
        <dbReference type="ChEBI" id="CHEBI:57856"/>
        <dbReference type="ChEBI" id="CHEBI:59789"/>
        <dbReference type="ChEBI" id="CHEBI:74411"/>
        <dbReference type="ChEBI" id="CHEBI:74497"/>
        <dbReference type="EC" id="2.1.1.192"/>
    </reaction>
</comment>
<dbReference type="STRING" id="1121256.SAMN02746089_01480"/>
<dbReference type="InterPro" id="IPR004383">
    <property type="entry name" value="rRNA_lsu_MTrfase_RlmN/Cfr"/>
</dbReference>
<keyword evidence="7 12" id="KW-0949">S-adenosyl-L-methionine</keyword>
<dbReference type="AlphaFoldDB" id="A0A1M4ZQU2"/>
<dbReference type="InterPro" id="IPR040072">
    <property type="entry name" value="Methyltransferase_A"/>
</dbReference>
<evidence type="ECO:0000256" key="5">
    <source>
        <dbReference type="ARBA" id="ARBA00022603"/>
    </source>
</evidence>
<keyword evidence="3 12" id="KW-0963">Cytoplasm</keyword>
<name>A0A1M4ZQU2_9THEO</name>
<dbReference type="Pfam" id="PF21016">
    <property type="entry name" value="RlmN_N"/>
    <property type="match status" value="1"/>
</dbReference>
<dbReference type="GO" id="GO:0070040">
    <property type="term" value="F:rRNA (adenine(2503)-C2-)-methyltransferase activity"/>
    <property type="evidence" value="ECO:0007669"/>
    <property type="project" value="UniProtKB-UniRule"/>
</dbReference>
<feature type="active site" description="S-methylcysteine intermediate" evidence="12">
    <location>
        <position position="330"/>
    </location>
</feature>
<evidence type="ECO:0000256" key="11">
    <source>
        <dbReference type="ARBA" id="ARBA00023014"/>
    </source>
</evidence>
<dbReference type="InterPro" id="IPR058240">
    <property type="entry name" value="rSAM_sf"/>
</dbReference>
<dbReference type="InterPro" id="IPR048641">
    <property type="entry name" value="RlmN_N"/>
</dbReference>
<evidence type="ECO:0000313" key="14">
    <source>
        <dbReference type="EMBL" id="SHF20409.1"/>
    </source>
</evidence>
<dbReference type="Pfam" id="PF04055">
    <property type="entry name" value="Radical_SAM"/>
    <property type="match status" value="1"/>
</dbReference>
<comment type="cofactor">
    <cofactor evidence="12">
        <name>[4Fe-4S] cluster</name>
        <dbReference type="ChEBI" id="CHEBI:49883"/>
    </cofactor>
    <text evidence="12">Binds 1 [4Fe-4S] cluster. The cluster is coordinated with 3 cysteines and an exchangeable S-adenosyl-L-methionine.</text>
</comment>
<feature type="binding site" evidence="12">
    <location>
        <position position="114"/>
    </location>
    <ligand>
        <name>[4Fe-4S] cluster</name>
        <dbReference type="ChEBI" id="CHEBI:49883"/>
        <note>4Fe-4S-S-AdoMet</note>
    </ligand>
</feature>
<dbReference type="PIRSF" id="PIRSF006004">
    <property type="entry name" value="CHP00048"/>
    <property type="match status" value="1"/>
</dbReference>
<dbReference type="SFLD" id="SFLDF00275">
    <property type="entry name" value="adenosine_C2_methyltransferase"/>
    <property type="match status" value="1"/>
</dbReference>
<evidence type="ECO:0000256" key="4">
    <source>
        <dbReference type="ARBA" id="ARBA00022552"/>
    </source>
</evidence>
<dbReference type="GO" id="GO:0000049">
    <property type="term" value="F:tRNA binding"/>
    <property type="evidence" value="ECO:0007669"/>
    <property type="project" value="UniProtKB-UniRule"/>
</dbReference>
<proteinExistence type="inferred from homology"/>
<dbReference type="PANTHER" id="PTHR30544:SF5">
    <property type="entry name" value="RADICAL SAM CORE DOMAIN-CONTAINING PROTEIN"/>
    <property type="match status" value="1"/>
</dbReference>
<reference evidence="14 15" key="1">
    <citation type="submission" date="2016-11" db="EMBL/GenBank/DDBJ databases">
        <authorList>
            <person name="Jaros S."/>
            <person name="Januszkiewicz K."/>
            <person name="Wedrychowicz H."/>
        </authorList>
    </citation>
    <scope>NUCLEOTIDE SEQUENCE [LARGE SCALE GENOMIC DNA]</scope>
    <source>
        <strain evidence="14 15">DSM 17918</strain>
    </source>
</reference>
<comment type="function">
    <text evidence="12">Specifically methylates position 2 of adenine 2503 in 23S rRNA and position 2 of adenine 37 in tRNAs.</text>
</comment>
<keyword evidence="11 12" id="KW-0411">Iron-sulfur</keyword>
<dbReference type="EC" id="2.1.1.192" evidence="12"/>
<keyword evidence="15" id="KW-1185">Reference proteome</keyword>
<evidence type="ECO:0000256" key="7">
    <source>
        <dbReference type="ARBA" id="ARBA00022691"/>
    </source>
</evidence>
<dbReference type="GO" id="GO:0005737">
    <property type="term" value="C:cytoplasm"/>
    <property type="evidence" value="ECO:0007669"/>
    <property type="project" value="UniProtKB-SubCell"/>
</dbReference>
<protein>
    <recommendedName>
        <fullName evidence="12">Probable dual-specificity RNA methyltransferase RlmN</fullName>
        <ecNumber evidence="12">2.1.1.192</ecNumber>
    </recommendedName>
    <alternativeName>
        <fullName evidence="12">23S rRNA (adenine(2503)-C(2))-methyltransferase</fullName>
    </alternativeName>
    <alternativeName>
        <fullName evidence="12">23S rRNA m2A2503 methyltransferase</fullName>
    </alternativeName>
    <alternativeName>
        <fullName evidence="12">Ribosomal RNA large subunit methyltransferase N</fullName>
    </alternativeName>
    <alternativeName>
        <fullName evidence="12">tRNA (adenine(37)-C(2))-methyltransferase</fullName>
    </alternativeName>
    <alternativeName>
        <fullName evidence="12">tRNA m2A37 methyltransferase</fullName>
    </alternativeName>
</protein>
<dbReference type="PANTHER" id="PTHR30544">
    <property type="entry name" value="23S RRNA METHYLTRANSFERASE"/>
    <property type="match status" value="1"/>
</dbReference>
<dbReference type="Proteomes" id="UP000184088">
    <property type="component" value="Unassembled WGS sequence"/>
</dbReference>
<dbReference type="PROSITE" id="PS51918">
    <property type="entry name" value="RADICAL_SAM"/>
    <property type="match status" value="1"/>
</dbReference>
<comment type="similarity">
    <text evidence="12">Belongs to the radical SAM superfamily. RlmN family.</text>
</comment>
<feature type="active site" description="Proton acceptor" evidence="12">
    <location>
        <position position="90"/>
    </location>
</feature>
<dbReference type="EMBL" id="FQVH01000014">
    <property type="protein sequence ID" value="SHF20409.1"/>
    <property type="molecule type" value="Genomic_DNA"/>
</dbReference>
<dbReference type="GO" id="GO:0046872">
    <property type="term" value="F:metal ion binding"/>
    <property type="evidence" value="ECO:0007669"/>
    <property type="project" value="UniProtKB-KW"/>
</dbReference>
<dbReference type="Gene3D" id="1.10.150.530">
    <property type="match status" value="1"/>
</dbReference>
<dbReference type="InterPro" id="IPR007197">
    <property type="entry name" value="rSAM"/>
</dbReference>
<evidence type="ECO:0000256" key="12">
    <source>
        <dbReference type="HAMAP-Rule" id="MF_01849"/>
    </source>
</evidence>
<evidence type="ECO:0000313" key="15">
    <source>
        <dbReference type="Proteomes" id="UP000184088"/>
    </source>
</evidence>
<dbReference type="SUPFAM" id="SSF102114">
    <property type="entry name" value="Radical SAM enzymes"/>
    <property type="match status" value="1"/>
</dbReference>
<accession>A0A1M4ZQU2</accession>
<comment type="caution">
    <text evidence="12">Lacks conserved residue(s) required for the propagation of feature annotation.</text>
</comment>
<keyword evidence="8 12" id="KW-0819">tRNA processing</keyword>
<comment type="catalytic activity">
    <reaction evidence="12">
        <text>adenosine(2503) in 23S rRNA + 2 reduced [2Fe-2S]-[ferredoxin] + 2 S-adenosyl-L-methionine = 2-methyladenosine(2503) in 23S rRNA + 5'-deoxyadenosine + L-methionine + 2 oxidized [2Fe-2S]-[ferredoxin] + S-adenosyl-L-homocysteine</text>
        <dbReference type="Rhea" id="RHEA:42916"/>
        <dbReference type="Rhea" id="RHEA-COMP:10000"/>
        <dbReference type="Rhea" id="RHEA-COMP:10001"/>
        <dbReference type="Rhea" id="RHEA-COMP:10152"/>
        <dbReference type="Rhea" id="RHEA-COMP:10282"/>
        <dbReference type="ChEBI" id="CHEBI:17319"/>
        <dbReference type="ChEBI" id="CHEBI:33737"/>
        <dbReference type="ChEBI" id="CHEBI:33738"/>
        <dbReference type="ChEBI" id="CHEBI:57844"/>
        <dbReference type="ChEBI" id="CHEBI:57856"/>
        <dbReference type="ChEBI" id="CHEBI:59789"/>
        <dbReference type="ChEBI" id="CHEBI:74411"/>
        <dbReference type="ChEBI" id="CHEBI:74497"/>
        <dbReference type="EC" id="2.1.1.192"/>
    </reaction>
</comment>
<comment type="miscellaneous">
    <text evidence="12">Reaction proceeds by a ping-pong mechanism involving intermediate methylation of a conserved cysteine residue.</text>
</comment>
<dbReference type="Gene3D" id="3.20.20.70">
    <property type="entry name" value="Aldolase class I"/>
    <property type="match status" value="1"/>
</dbReference>
<evidence type="ECO:0000256" key="10">
    <source>
        <dbReference type="ARBA" id="ARBA00023004"/>
    </source>
</evidence>
<dbReference type="InterPro" id="IPR013785">
    <property type="entry name" value="Aldolase_TIM"/>
</dbReference>
<keyword evidence="6 12" id="KW-0808">Transferase</keyword>
<dbReference type="RefSeq" id="WP_073343447.1">
    <property type="nucleotide sequence ID" value="NZ_FQVH01000014.1"/>
</dbReference>
<evidence type="ECO:0000256" key="1">
    <source>
        <dbReference type="ARBA" id="ARBA00004496"/>
    </source>
</evidence>
<keyword evidence="10 12" id="KW-0408">Iron</keyword>
<evidence type="ECO:0000256" key="2">
    <source>
        <dbReference type="ARBA" id="ARBA00022485"/>
    </source>
</evidence>
<dbReference type="SFLD" id="SFLDG01062">
    <property type="entry name" value="methyltransferase_(Class_A)"/>
    <property type="match status" value="1"/>
</dbReference>
<dbReference type="NCBIfam" id="TIGR00048">
    <property type="entry name" value="rRNA_mod_RlmN"/>
    <property type="match status" value="1"/>
</dbReference>
<dbReference type="GO" id="GO:0070475">
    <property type="term" value="P:rRNA base methylation"/>
    <property type="evidence" value="ECO:0007669"/>
    <property type="project" value="UniProtKB-UniRule"/>
</dbReference>
<evidence type="ECO:0000256" key="8">
    <source>
        <dbReference type="ARBA" id="ARBA00022694"/>
    </source>
</evidence>
<comment type="subcellular location">
    <subcellularLocation>
        <location evidence="1 12">Cytoplasm</location>
    </subcellularLocation>
</comment>